<evidence type="ECO:0008006" key="4">
    <source>
        <dbReference type="Google" id="ProtNLM"/>
    </source>
</evidence>
<protein>
    <recommendedName>
        <fullName evidence="4">Terminase</fullName>
    </recommendedName>
</protein>
<name>A0A329TTX0_9FIRM</name>
<dbReference type="OrthoDB" id="9768556at2"/>
<dbReference type="AlphaFoldDB" id="A0A329TTX0"/>
<dbReference type="NCBIfam" id="NF040601">
    <property type="entry name" value="TerS_not_xtmA"/>
    <property type="match status" value="1"/>
</dbReference>
<dbReference type="EMBL" id="PRLB01000010">
    <property type="protein sequence ID" value="RAW53497.1"/>
    <property type="molecule type" value="Genomic_DNA"/>
</dbReference>
<evidence type="ECO:0000256" key="1">
    <source>
        <dbReference type="SAM" id="MobiDB-lite"/>
    </source>
</evidence>
<reference evidence="2 3" key="1">
    <citation type="submission" date="2018-02" db="EMBL/GenBank/DDBJ databases">
        <title>Complete genome sequencing of Faecalibacterium prausnitzii strains isolated from the human gut.</title>
        <authorList>
            <person name="Fitzgerald B.C."/>
            <person name="Shkoporov A.N."/>
            <person name="Ross P.R."/>
            <person name="Hill C."/>
        </authorList>
    </citation>
    <scope>NUCLEOTIDE SEQUENCE [LARGE SCALE GENOMIC DNA]</scope>
    <source>
        <strain evidence="2 3">APC942/32-1</strain>
    </source>
</reference>
<accession>A0A329TTX0</accession>
<evidence type="ECO:0000313" key="2">
    <source>
        <dbReference type="EMBL" id="RAW53497.1"/>
    </source>
</evidence>
<proteinExistence type="predicted"/>
<organism evidence="2 3">
    <name type="scientific">Faecalibacterium prausnitzii</name>
    <dbReference type="NCBI Taxonomy" id="853"/>
    <lineage>
        <taxon>Bacteria</taxon>
        <taxon>Bacillati</taxon>
        <taxon>Bacillota</taxon>
        <taxon>Clostridia</taxon>
        <taxon>Eubacteriales</taxon>
        <taxon>Oscillospiraceae</taxon>
        <taxon>Faecalibacterium</taxon>
    </lineage>
</organism>
<sequence>MERGPTAANRGAFFIHCCLQVVSDPKKCRRTGGETECSAWMICQAGHFLLEENQMARRSDERDAARAEYIARMEKDGEVNLRQLADDLHLKYDTVRRWKAKDGWGPPAPRKPGGQPGNKNAVGNPGGGAPVGNENAMKDGAYATIFFDKLTPEEKQIVENAPRNSTELTSHEIGVLLLREKYILDKIKEYQALPPDQMITSSVMDMRVPGGRGKRKRDGANQQIGMYQKETPAQRILQLQEALNKIHGRILSAAAQMQKNEMDKLHLETEQQRIELLRIRATGEIGEPGDGDKDAVHE</sequence>
<gene>
    <name evidence="2" type="ORF">C4N26_10035</name>
</gene>
<evidence type="ECO:0000313" key="3">
    <source>
        <dbReference type="Proteomes" id="UP000251144"/>
    </source>
</evidence>
<dbReference type="Proteomes" id="UP000251144">
    <property type="component" value="Unassembled WGS sequence"/>
</dbReference>
<comment type="caution">
    <text evidence="2">The sequence shown here is derived from an EMBL/GenBank/DDBJ whole genome shotgun (WGS) entry which is preliminary data.</text>
</comment>
<feature type="region of interest" description="Disordered" evidence="1">
    <location>
        <begin position="101"/>
        <end position="135"/>
    </location>
</feature>